<evidence type="ECO:0000259" key="1">
    <source>
        <dbReference type="Pfam" id="PF16117"/>
    </source>
</evidence>
<proteinExistence type="predicted"/>
<comment type="caution">
    <text evidence="2">The sequence shown here is derived from an EMBL/GenBank/DDBJ whole genome shotgun (WGS) entry which is preliminary data.</text>
</comment>
<name>A0A8J7JYH9_9CYAN</name>
<gene>
    <name evidence="2" type="ORF">IQ247_01055</name>
</gene>
<accession>A0A8J7JYH9</accession>
<dbReference type="InterPro" id="IPR032269">
    <property type="entry name" value="DUF4833"/>
</dbReference>
<dbReference type="Proteomes" id="UP000620559">
    <property type="component" value="Unassembled WGS sequence"/>
</dbReference>
<reference evidence="2" key="1">
    <citation type="submission" date="2020-10" db="EMBL/GenBank/DDBJ databases">
        <authorList>
            <person name="Castelo-Branco R."/>
            <person name="Eusebio N."/>
            <person name="Adriana R."/>
            <person name="Vieira A."/>
            <person name="Brugerolle De Fraissinette N."/>
            <person name="Rezende De Castro R."/>
            <person name="Schneider M.P."/>
            <person name="Vasconcelos V."/>
            <person name="Leao P.N."/>
        </authorList>
    </citation>
    <scope>NUCLEOTIDE SEQUENCE</scope>
    <source>
        <strain evidence="2">LEGE 06105</strain>
    </source>
</reference>
<sequence>MFKFISKPQIKLAQIFSITSAIALTLPSLPAYANNLNSIFFVSKSDNRNVVHYGVRINPDCSLKTSQPVYPYWILANGRIEGLETFEVPAFGIANQSVSGNKVVMEINGLKNRKIPKKITIQVNRTANQDCQISAFININGKKTQLTRIHIDWTRKGFMIPSGTVHSVTFFGANQQRENISCQVNCRF</sequence>
<evidence type="ECO:0000313" key="2">
    <source>
        <dbReference type="EMBL" id="MBE9211321.1"/>
    </source>
</evidence>
<dbReference type="EMBL" id="JADEWL010000002">
    <property type="protein sequence ID" value="MBE9211321.1"/>
    <property type="molecule type" value="Genomic_DNA"/>
</dbReference>
<feature type="domain" description="DUF4833" evidence="1">
    <location>
        <begin position="40"/>
        <end position="177"/>
    </location>
</feature>
<protein>
    <submittedName>
        <fullName evidence="2">DUF4833 domain-containing protein</fullName>
    </submittedName>
</protein>
<evidence type="ECO:0000313" key="3">
    <source>
        <dbReference type="Proteomes" id="UP000620559"/>
    </source>
</evidence>
<dbReference type="AlphaFoldDB" id="A0A8J7JYH9"/>
<dbReference type="RefSeq" id="WP_193916019.1">
    <property type="nucleotide sequence ID" value="NZ_JADEWL010000002.1"/>
</dbReference>
<organism evidence="2 3">
    <name type="scientific">Plectonema cf. radiosum LEGE 06105</name>
    <dbReference type="NCBI Taxonomy" id="945769"/>
    <lineage>
        <taxon>Bacteria</taxon>
        <taxon>Bacillati</taxon>
        <taxon>Cyanobacteriota</taxon>
        <taxon>Cyanophyceae</taxon>
        <taxon>Oscillatoriophycideae</taxon>
        <taxon>Oscillatoriales</taxon>
        <taxon>Microcoleaceae</taxon>
        <taxon>Plectonema</taxon>
    </lineage>
</organism>
<keyword evidence="3" id="KW-1185">Reference proteome</keyword>
<dbReference type="Pfam" id="PF16117">
    <property type="entry name" value="DUF4833"/>
    <property type="match status" value="1"/>
</dbReference>